<accession>A0AC61NMY9</accession>
<keyword evidence="1" id="KW-0547">Nucleotide-binding</keyword>
<organism evidence="1 2">
    <name type="scientific">Aristaeella hokkaidonensis</name>
    <dbReference type="NCBI Taxonomy" id="3046382"/>
    <lineage>
        <taxon>Bacteria</taxon>
        <taxon>Bacillati</taxon>
        <taxon>Bacillota</taxon>
        <taxon>Clostridia</taxon>
        <taxon>Eubacteriales</taxon>
        <taxon>Aristaeellaceae</taxon>
        <taxon>Aristaeella</taxon>
    </lineage>
</organism>
<sequence>MTETRNQSIWKNFIHLIRQIRLPVLFLASAFLLNLGKAAIELTIPEKIAGLADLEFTAVNSPVVKTAVSICLTLFALALAEFVGGLVSTYITYIAKARIHRNFQAAASRKVFSLTAAEAEARDPKEFISRITTDTGFVSDFLIDLLVIEIPRLYFITSTLVKVSRMGNGSLLLGFILIIPVIVLGALWSGRVTYKSQTRLQNSIARLTARLAEKVEHVEIIKAYNKTEDEIADGDGFIDEMKAAQKKTTMAAAFNQLIANILYAVPTLIIMTAGAILLLGGDITTAQFIAYFGLGATYQKYIADHLTLWVLGKKAQGATLRISEILTLNEDSGGEQKAGRPDDLRFEHVSFSRGGTKTLSDVSFTVKNGSKFAIVGGSGAGKSTLLNLIEQFYRPEQGRITLGGVDIREFEISSYRNLFSYLPQNAPGFDGTVRDFLCYGSGTPHSDEELNKFLKEVDMLEAVELNGGLDYEVGPGASKLSGGQRQRLAVARMLLAGTKMVLADEATSALDYEGSGRIAALIDRYAAGKTRIIVAHDLSTVQDADTILVLNKGRVMGCGSHEELKNCCPEYRSLLSAGEGAKQ</sequence>
<proteinExistence type="predicted"/>
<protein>
    <submittedName>
        <fullName evidence="1">ABC transporter ATP-binding protein</fullName>
    </submittedName>
</protein>
<gene>
    <name evidence="1" type="ORF">JYE49_07290</name>
</gene>
<keyword evidence="1" id="KW-0067">ATP-binding</keyword>
<name>A0AC61NMY9_9FIRM</name>
<evidence type="ECO:0000313" key="1">
    <source>
        <dbReference type="EMBL" id="QUC68483.1"/>
    </source>
</evidence>
<evidence type="ECO:0000313" key="2">
    <source>
        <dbReference type="Proteomes" id="UP000682782"/>
    </source>
</evidence>
<keyword evidence="2" id="KW-1185">Reference proteome</keyword>
<dbReference type="EMBL" id="CP068393">
    <property type="protein sequence ID" value="QUC68483.1"/>
    <property type="molecule type" value="Genomic_DNA"/>
</dbReference>
<reference evidence="1" key="1">
    <citation type="submission" date="2021-01" db="EMBL/GenBank/DDBJ databases">
        <title>Complete genome sequence of Clostridiales bacterium R-7.</title>
        <authorList>
            <person name="Mahoney-Kurpe S.C."/>
            <person name="Palevich N."/>
            <person name="Koike S."/>
            <person name="Moon C.D."/>
            <person name="Attwood G.T."/>
        </authorList>
    </citation>
    <scope>NUCLEOTIDE SEQUENCE</scope>
    <source>
        <strain evidence="1">R-7</strain>
    </source>
</reference>
<dbReference type="Proteomes" id="UP000682782">
    <property type="component" value="Chromosome"/>
</dbReference>